<dbReference type="CDD" id="cd00090">
    <property type="entry name" value="HTH_ARSR"/>
    <property type="match status" value="1"/>
</dbReference>
<protein>
    <submittedName>
        <fullName evidence="5">Cell filamentation protein Fic</fullName>
    </submittedName>
</protein>
<dbReference type="GO" id="GO:0006355">
    <property type="term" value="P:regulation of DNA-templated transcription"/>
    <property type="evidence" value="ECO:0007669"/>
    <property type="project" value="UniProtKB-ARBA"/>
</dbReference>
<feature type="site" description="Important for autoinhibition of adenylyltransferase activity" evidence="3">
    <location>
        <position position="51"/>
    </location>
</feature>
<feature type="domain" description="Fido" evidence="4">
    <location>
        <begin position="95"/>
        <end position="237"/>
    </location>
</feature>
<evidence type="ECO:0000313" key="6">
    <source>
        <dbReference type="Proteomes" id="UP000318946"/>
    </source>
</evidence>
<dbReference type="GO" id="GO:0005524">
    <property type="term" value="F:ATP binding"/>
    <property type="evidence" value="ECO:0007669"/>
    <property type="project" value="UniProtKB-KW"/>
</dbReference>
<dbReference type="InterPro" id="IPR036388">
    <property type="entry name" value="WH-like_DNA-bd_sf"/>
</dbReference>
<feature type="binding site" evidence="2">
    <location>
        <begin position="215"/>
        <end position="216"/>
    </location>
    <ligand>
        <name>ATP</name>
        <dbReference type="ChEBI" id="CHEBI:30616"/>
    </ligand>
</feature>
<evidence type="ECO:0000313" key="5">
    <source>
        <dbReference type="EMBL" id="BBL03865.1"/>
    </source>
</evidence>
<dbReference type="InterPro" id="IPR036390">
    <property type="entry name" value="WH_DNA-bd_sf"/>
</dbReference>
<dbReference type="PANTHER" id="PTHR13504">
    <property type="entry name" value="FIDO DOMAIN-CONTAINING PROTEIN DDB_G0283145"/>
    <property type="match status" value="1"/>
</dbReference>
<dbReference type="PANTHER" id="PTHR13504:SF38">
    <property type="entry name" value="FIDO DOMAIN-CONTAINING PROTEIN"/>
    <property type="match status" value="1"/>
</dbReference>
<dbReference type="SUPFAM" id="SSF140931">
    <property type="entry name" value="Fic-like"/>
    <property type="match status" value="1"/>
</dbReference>
<gene>
    <name evidence="5" type="ORF">A5CBH24_11780</name>
</gene>
<keyword evidence="2" id="KW-0067">ATP-binding</keyword>
<dbReference type="Gene3D" id="1.10.10.10">
    <property type="entry name" value="Winged helix-like DNA-binding domain superfamily/Winged helix DNA-binding domain"/>
    <property type="match status" value="1"/>
</dbReference>
<organism evidence="5 6">
    <name type="scientific">Alistipes communis</name>
    <dbReference type="NCBI Taxonomy" id="2585118"/>
    <lineage>
        <taxon>Bacteria</taxon>
        <taxon>Pseudomonadati</taxon>
        <taxon>Bacteroidota</taxon>
        <taxon>Bacteroidia</taxon>
        <taxon>Bacteroidales</taxon>
        <taxon>Rikenellaceae</taxon>
        <taxon>Alistipes</taxon>
    </lineage>
</organism>
<sequence>MSYQPPYTITPKITHLVAQISEAIGGYYAQENLRLHRVNRIQTIRGTLAIEGNTLTTEQVTAVLEGKPVVAPINEVQEVRNALKAYELLDVLDPHKVDDLLKTHATMEAGLIDDAGRFRRGGAGVAAGNQIIHYAPDAERVPYLVDDLFEWLRTTEEHPLIASCVFHYEFEFIHPFADGNGRTGRLWQTLILSRWRPIFKNLPIENIVYKYQQDYYRAIAVSGGKEGCTPFIEFILGVVAETLTAQEATPKTTRERIVDEIRKNPKISRRALAKAVGITPDGVKYHLQKLTKAGVIRHVGATRSGKWVICK</sequence>
<dbReference type="PROSITE" id="PS51459">
    <property type="entry name" value="FIDO"/>
    <property type="match status" value="1"/>
</dbReference>
<proteinExistence type="predicted"/>
<dbReference type="Pfam" id="PF02661">
    <property type="entry name" value="Fic"/>
    <property type="match status" value="1"/>
</dbReference>
<dbReference type="InterPro" id="IPR036597">
    <property type="entry name" value="Fido-like_dom_sf"/>
</dbReference>
<dbReference type="InterPro" id="IPR003812">
    <property type="entry name" value="Fido"/>
</dbReference>
<dbReference type="Gene3D" id="1.10.3290.10">
    <property type="entry name" value="Fido-like domain"/>
    <property type="match status" value="1"/>
</dbReference>
<dbReference type="Pfam" id="PF13412">
    <property type="entry name" value="HTH_24"/>
    <property type="match status" value="1"/>
</dbReference>
<dbReference type="RefSeq" id="WP_141412495.1">
    <property type="nucleotide sequence ID" value="NZ_AP019735.1"/>
</dbReference>
<dbReference type="InterPro" id="IPR040198">
    <property type="entry name" value="Fido_containing"/>
</dbReference>
<reference evidence="6" key="1">
    <citation type="submission" date="2019-06" db="EMBL/GenBank/DDBJ databases">
        <title>Alistipes onderdonkii subsp. vulgaris subsp. nov., Alistipes dispar sp. nov. and Alistipes communis sp. nov., isolated from human faeces, and creation of Alistipes onderdonkii subsp. onderdonkii subsp. nov.</title>
        <authorList>
            <person name="Sakamoto M."/>
            <person name="Ikeyama N."/>
            <person name="Ogata Y."/>
            <person name="Suda W."/>
            <person name="Iino T."/>
            <person name="Hattori M."/>
            <person name="Ohkuma M."/>
        </authorList>
    </citation>
    <scope>NUCLEOTIDE SEQUENCE [LARGE SCALE GENOMIC DNA]</scope>
    <source>
        <strain evidence="6">5CBH24</strain>
    </source>
</reference>
<name>A0A4Y1WT73_9BACT</name>
<dbReference type="GeneID" id="78341897"/>
<feature type="binding site" evidence="2">
    <location>
        <begin position="178"/>
        <end position="185"/>
    </location>
    <ligand>
        <name>ATP</name>
        <dbReference type="ChEBI" id="CHEBI:30616"/>
    </ligand>
</feature>
<keyword evidence="2" id="KW-0547">Nucleotide-binding</keyword>
<dbReference type="Proteomes" id="UP000318946">
    <property type="component" value="Chromosome"/>
</dbReference>
<dbReference type="KEGG" id="acou:A5CBH24_11780"/>
<feature type="active site" evidence="1">
    <location>
        <position position="174"/>
    </location>
</feature>
<evidence type="ECO:0000259" key="4">
    <source>
        <dbReference type="PROSITE" id="PS51459"/>
    </source>
</evidence>
<dbReference type="InterPro" id="IPR011991">
    <property type="entry name" value="ArsR-like_HTH"/>
</dbReference>
<dbReference type="EMBL" id="AP019735">
    <property type="protein sequence ID" value="BBL03865.1"/>
    <property type="molecule type" value="Genomic_DNA"/>
</dbReference>
<dbReference type="SUPFAM" id="SSF46785">
    <property type="entry name" value="Winged helix' DNA-binding domain"/>
    <property type="match status" value="1"/>
</dbReference>
<keyword evidence="6" id="KW-1185">Reference proteome</keyword>
<evidence type="ECO:0000256" key="1">
    <source>
        <dbReference type="PIRSR" id="PIRSR640198-1"/>
    </source>
</evidence>
<accession>A0A4Y1WT73</accession>
<evidence type="ECO:0000256" key="2">
    <source>
        <dbReference type="PIRSR" id="PIRSR640198-2"/>
    </source>
</evidence>
<dbReference type="AlphaFoldDB" id="A0A4Y1WT73"/>
<evidence type="ECO:0000256" key="3">
    <source>
        <dbReference type="PIRSR" id="PIRSR640198-3"/>
    </source>
</evidence>
<dbReference type="OrthoDB" id="9814400at2"/>